<dbReference type="Proteomes" id="UP000529417">
    <property type="component" value="Unassembled WGS sequence"/>
</dbReference>
<sequence>MQTICNDVHNHLTYGYGFGRSTKAASDTQREKTGVCRDFAHLAIALCRAKNIPARHASGYLGDIGVPDTGPGDFSAGFEVYLGDRWYTFDARYNTPGIGRVQMVRGRDAADGAMITLFGTYDLKVFRVWTDKVPGTPSEAQMTELLNVSPRRRGAHAGSIGLQAALRGPPRPVACCRGDDALCATFSTLQYHARSSWPQLGILAEGTRRSIASGAMSATLVKEPQHTVASRHGAQAQSSSDGKSSAARIDSIVASSIAGLALAPSTSARSVERSSAEICSVVSIRTRTSS</sequence>
<proteinExistence type="predicted"/>
<feature type="domain" description="Transglutaminase-like" evidence="2">
    <location>
        <begin position="28"/>
        <end position="93"/>
    </location>
</feature>
<dbReference type="Gene3D" id="3.10.620.30">
    <property type="match status" value="1"/>
</dbReference>
<protein>
    <submittedName>
        <fullName evidence="3">Transglutaminase family protein</fullName>
    </submittedName>
</protein>
<feature type="region of interest" description="Disordered" evidence="1">
    <location>
        <begin position="223"/>
        <end position="243"/>
    </location>
</feature>
<evidence type="ECO:0000256" key="1">
    <source>
        <dbReference type="SAM" id="MobiDB-lite"/>
    </source>
</evidence>
<dbReference type="SMART" id="SM00460">
    <property type="entry name" value="TGc"/>
    <property type="match status" value="1"/>
</dbReference>
<dbReference type="Pfam" id="PF01841">
    <property type="entry name" value="Transglut_core"/>
    <property type="match status" value="1"/>
</dbReference>
<dbReference type="PANTHER" id="PTHR33490">
    <property type="entry name" value="BLR5614 PROTEIN-RELATED"/>
    <property type="match status" value="1"/>
</dbReference>
<gene>
    <name evidence="3" type="ORF">HUK65_14725</name>
</gene>
<name>A0A7Z0KZ21_9RHOB</name>
<comment type="caution">
    <text evidence="3">The sequence shown here is derived from an EMBL/GenBank/DDBJ whole genome shotgun (WGS) entry which is preliminary data.</text>
</comment>
<keyword evidence="4" id="KW-1185">Reference proteome</keyword>
<accession>A0A7Z0KZ21</accession>
<dbReference type="InterPro" id="IPR002931">
    <property type="entry name" value="Transglutaminase-like"/>
</dbReference>
<evidence type="ECO:0000313" key="4">
    <source>
        <dbReference type="Proteomes" id="UP000529417"/>
    </source>
</evidence>
<evidence type="ECO:0000259" key="2">
    <source>
        <dbReference type="SMART" id="SM00460"/>
    </source>
</evidence>
<dbReference type="AlphaFoldDB" id="A0A7Z0KZ21"/>
<evidence type="ECO:0000313" key="3">
    <source>
        <dbReference type="EMBL" id="NYS26242.1"/>
    </source>
</evidence>
<dbReference type="InterPro" id="IPR038765">
    <property type="entry name" value="Papain-like_cys_pep_sf"/>
</dbReference>
<organism evidence="3 4">
    <name type="scientific">Rhabdonatronobacter sediminivivens</name>
    <dbReference type="NCBI Taxonomy" id="2743469"/>
    <lineage>
        <taxon>Bacteria</taxon>
        <taxon>Pseudomonadati</taxon>
        <taxon>Pseudomonadota</taxon>
        <taxon>Alphaproteobacteria</taxon>
        <taxon>Rhodobacterales</taxon>
        <taxon>Paracoccaceae</taxon>
        <taxon>Rhabdonatronobacter</taxon>
    </lineage>
</organism>
<dbReference type="SUPFAM" id="SSF54001">
    <property type="entry name" value="Cysteine proteinases"/>
    <property type="match status" value="1"/>
</dbReference>
<dbReference type="EMBL" id="JACBXS010000037">
    <property type="protein sequence ID" value="NYS26242.1"/>
    <property type="molecule type" value="Genomic_DNA"/>
</dbReference>
<dbReference type="PANTHER" id="PTHR33490:SF12">
    <property type="entry name" value="BLL5557 PROTEIN"/>
    <property type="match status" value="1"/>
</dbReference>
<reference evidence="3 4" key="1">
    <citation type="journal article" date="2000" name="Arch. Microbiol.">
        <title>Rhodobaca bogoriensis gen. nov. and sp. nov., an alkaliphilic purple nonsulfur bacterium from African Rift Valley soda lakes.</title>
        <authorList>
            <person name="Milford A.D."/>
            <person name="Achenbach L.A."/>
            <person name="Jung D.O."/>
            <person name="Madigan M.T."/>
        </authorList>
    </citation>
    <scope>NUCLEOTIDE SEQUENCE [LARGE SCALE GENOMIC DNA]</scope>
    <source>
        <strain evidence="3 4">2376</strain>
    </source>
</reference>